<accession>A0A9P0J422</accession>
<feature type="region of interest" description="Disordered" evidence="1">
    <location>
        <begin position="1"/>
        <end position="68"/>
    </location>
</feature>
<evidence type="ECO:0000256" key="1">
    <source>
        <dbReference type="SAM" id="MobiDB-lite"/>
    </source>
</evidence>
<gene>
    <name evidence="2" type="ORF">APHIGO_LOCUS7414</name>
</gene>
<reference evidence="2" key="1">
    <citation type="submission" date="2022-02" db="EMBL/GenBank/DDBJ databases">
        <authorList>
            <person name="King R."/>
        </authorList>
    </citation>
    <scope>NUCLEOTIDE SEQUENCE</scope>
</reference>
<keyword evidence="3" id="KW-1185">Reference proteome</keyword>
<proteinExistence type="predicted"/>
<organism evidence="2 3">
    <name type="scientific">Aphis gossypii</name>
    <name type="common">Cotton aphid</name>
    <dbReference type="NCBI Taxonomy" id="80765"/>
    <lineage>
        <taxon>Eukaryota</taxon>
        <taxon>Metazoa</taxon>
        <taxon>Ecdysozoa</taxon>
        <taxon>Arthropoda</taxon>
        <taxon>Hexapoda</taxon>
        <taxon>Insecta</taxon>
        <taxon>Pterygota</taxon>
        <taxon>Neoptera</taxon>
        <taxon>Paraneoptera</taxon>
        <taxon>Hemiptera</taxon>
        <taxon>Sternorrhyncha</taxon>
        <taxon>Aphidomorpha</taxon>
        <taxon>Aphidoidea</taxon>
        <taxon>Aphididae</taxon>
        <taxon>Aphidini</taxon>
        <taxon>Aphis</taxon>
        <taxon>Aphis</taxon>
    </lineage>
</organism>
<evidence type="ECO:0000313" key="2">
    <source>
        <dbReference type="EMBL" id="CAH1726541.1"/>
    </source>
</evidence>
<reference evidence="2" key="2">
    <citation type="submission" date="2022-10" db="EMBL/GenBank/DDBJ databases">
        <authorList>
            <consortium name="ENA_rothamsted_submissions"/>
            <consortium name="culmorum"/>
            <person name="King R."/>
        </authorList>
    </citation>
    <scope>NUCLEOTIDE SEQUENCE</scope>
</reference>
<dbReference type="Proteomes" id="UP001154329">
    <property type="component" value="Chromosome 2"/>
</dbReference>
<dbReference type="AlphaFoldDB" id="A0A9P0J422"/>
<sequence>MWDATRKRLTVVATRNPGKSRKRPVDPYYGVHYPHHSDWRSKAANGRRPRSPAASSRENRVESATVPAAAGRTEGGLVECPVIKVSVRYLRGVRSGWKRMKNSIRRRGLPRAKHWSLRDAANVCHSAVCRQTKREKKKAQKKKITTKNKHEN</sequence>
<feature type="region of interest" description="Disordered" evidence="1">
    <location>
        <begin position="132"/>
        <end position="152"/>
    </location>
</feature>
<dbReference type="EMBL" id="OU899035">
    <property type="protein sequence ID" value="CAH1726541.1"/>
    <property type="molecule type" value="Genomic_DNA"/>
</dbReference>
<evidence type="ECO:0000313" key="3">
    <source>
        <dbReference type="Proteomes" id="UP001154329"/>
    </source>
</evidence>
<name>A0A9P0J422_APHGO</name>
<protein>
    <submittedName>
        <fullName evidence="2">Uncharacterized protein</fullName>
    </submittedName>
</protein>